<gene>
    <name evidence="2" type="ORF">HA338_08740</name>
</gene>
<dbReference type="SUPFAM" id="SSF53756">
    <property type="entry name" value="UDP-Glycosyltransferase/glycogen phosphorylase"/>
    <property type="match status" value="1"/>
</dbReference>
<evidence type="ECO:0000259" key="1">
    <source>
        <dbReference type="Pfam" id="PF02350"/>
    </source>
</evidence>
<dbReference type="Pfam" id="PF02350">
    <property type="entry name" value="Epimerase_2"/>
    <property type="match status" value="1"/>
</dbReference>
<protein>
    <submittedName>
        <fullName evidence="2">UDP-N-acetyl glucosamine 2-epimerase</fullName>
    </submittedName>
</protein>
<name>A0A832WAE0_9EURY</name>
<accession>A0A832WAE0</accession>
<sequence length="51" mass="5661">MPEEINRVLTDHISDLPFCPTETAVLNLKNEGVTTGVYNVGDVSLMLWNTI</sequence>
<dbReference type="AlphaFoldDB" id="A0A832WAE0"/>
<dbReference type="InterPro" id="IPR003331">
    <property type="entry name" value="UDP_GlcNAc_Epimerase_2_dom"/>
</dbReference>
<feature type="domain" description="UDP-N-acetylglucosamine 2-epimerase" evidence="1">
    <location>
        <begin position="1"/>
        <end position="44"/>
    </location>
</feature>
<dbReference type="GeneID" id="32154360"/>
<organism evidence="2 3">
    <name type="scientific">Methanosarcina acetivorans</name>
    <dbReference type="NCBI Taxonomy" id="2214"/>
    <lineage>
        <taxon>Archaea</taxon>
        <taxon>Methanobacteriati</taxon>
        <taxon>Methanobacteriota</taxon>
        <taxon>Stenosarchaea group</taxon>
        <taxon>Methanomicrobia</taxon>
        <taxon>Methanosarcinales</taxon>
        <taxon>Methanosarcinaceae</taxon>
        <taxon>Methanosarcina</taxon>
    </lineage>
</organism>
<comment type="caution">
    <text evidence="2">The sequence shown here is derived from an EMBL/GenBank/DDBJ whole genome shotgun (WGS) entry which is preliminary data.</text>
</comment>
<dbReference type="RefSeq" id="WP_083755863.1">
    <property type="nucleotide sequence ID" value="NZ_DUJU01000101.1"/>
</dbReference>
<dbReference type="Proteomes" id="UP000600774">
    <property type="component" value="Unassembled WGS sequence"/>
</dbReference>
<evidence type="ECO:0000313" key="2">
    <source>
        <dbReference type="EMBL" id="HIH94115.1"/>
    </source>
</evidence>
<evidence type="ECO:0000313" key="3">
    <source>
        <dbReference type="Proteomes" id="UP000600774"/>
    </source>
</evidence>
<reference evidence="2" key="1">
    <citation type="journal article" date="2020" name="bioRxiv">
        <title>A rank-normalized archaeal taxonomy based on genome phylogeny resolves widespread incomplete and uneven classifications.</title>
        <authorList>
            <person name="Rinke C."/>
            <person name="Chuvochina M."/>
            <person name="Mussig A.J."/>
            <person name="Chaumeil P.-A."/>
            <person name="Waite D.W."/>
            <person name="Whitman W.B."/>
            <person name="Parks D.H."/>
            <person name="Hugenholtz P."/>
        </authorList>
    </citation>
    <scope>NUCLEOTIDE SEQUENCE</scope>
    <source>
        <strain evidence="2">UBA8876</strain>
    </source>
</reference>
<dbReference type="Gene3D" id="3.40.50.2000">
    <property type="entry name" value="Glycogen Phosphorylase B"/>
    <property type="match status" value="1"/>
</dbReference>
<proteinExistence type="predicted"/>
<dbReference type="EMBL" id="DUJU01000101">
    <property type="protein sequence ID" value="HIH94115.1"/>
    <property type="molecule type" value="Genomic_DNA"/>
</dbReference>